<reference evidence="2" key="1">
    <citation type="submission" date="2018-10" db="EMBL/GenBank/DDBJ databases">
        <authorList>
            <person name="Gruber-Vodicka H."/>
            <person name="Jaeckle O."/>
        </authorList>
    </citation>
    <scope>NUCLEOTIDE SEQUENCE</scope>
</reference>
<feature type="transmembrane region" description="Helical" evidence="1">
    <location>
        <begin position="498"/>
        <end position="520"/>
    </location>
</feature>
<feature type="transmembrane region" description="Helical" evidence="1">
    <location>
        <begin position="7"/>
        <end position="26"/>
    </location>
</feature>
<feature type="transmembrane region" description="Helical" evidence="1">
    <location>
        <begin position="130"/>
        <end position="148"/>
    </location>
</feature>
<accession>A0A484H4Y4</accession>
<organism evidence="2">
    <name type="scientific">invertebrate metagenome</name>
    <dbReference type="NCBI Taxonomy" id="1711999"/>
    <lineage>
        <taxon>unclassified sequences</taxon>
        <taxon>metagenomes</taxon>
        <taxon>organismal metagenomes</taxon>
    </lineage>
</organism>
<dbReference type="EMBL" id="LR026963">
    <property type="protein sequence ID" value="VBB68956.1"/>
    <property type="molecule type" value="Genomic_DNA"/>
</dbReference>
<keyword evidence="1 2" id="KW-0812">Transmembrane</keyword>
<feature type="transmembrane region" description="Helical" evidence="1">
    <location>
        <begin position="532"/>
        <end position="556"/>
    </location>
</feature>
<feature type="transmembrane region" description="Helical" evidence="1">
    <location>
        <begin position="458"/>
        <end position="477"/>
    </location>
</feature>
<feature type="transmembrane region" description="Helical" evidence="1">
    <location>
        <begin position="256"/>
        <end position="279"/>
    </location>
</feature>
<evidence type="ECO:0000256" key="1">
    <source>
        <dbReference type="SAM" id="Phobius"/>
    </source>
</evidence>
<keyword evidence="1" id="KW-0472">Membrane</keyword>
<evidence type="ECO:0000313" key="2">
    <source>
        <dbReference type="EMBL" id="VBB68956.1"/>
    </source>
</evidence>
<protein>
    <submittedName>
        <fullName evidence="2">Probable transmembrane protein</fullName>
    </submittedName>
</protein>
<feature type="transmembrane region" description="Helical" evidence="1">
    <location>
        <begin position="193"/>
        <end position="218"/>
    </location>
</feature>
<name>A0A484H4Y4_9ZZZZ</name>
<dbReference type="AlphaFoldDB" id="A0A484H4Y4"/>
<feature type="transmembrane region" description="Helical" evidence="1">
    <location>
        <begin position="378"/>
        <end position="402"/>
    </location>
</feature>
<feature type="transmembrane region" description="Helical" evidence="1">
    <location>
        <begin position="577"/>
        <end position="601"/>
    </location>
</feature>
<dbReference type="InterPro" id="IPR031566">
    <property type="entry name" value="CitMHS_2"/>
</dbReference>
<feature type="transmembrane region" description="Helical" evidence="1">
    <location>
        <begin position="160"/>
        <end position="181"/>
    </location>
</feature>
<sequence>MSPQREGADYVPGLTFVIFCFIHWVSFHYHLLLEESAGAIYKDLTEKLPVKEVGAFSCVLERHFRGFKKHTSGLMQLHFQSKLGFSAVYPGDDQRMHKFLRSPTLQWAAIAVLQIKNEDDIIMGWLQRTLLWLSVGLGLSLVPAAVWASATLHLDSTRLTLIWGVPFIGMLLSIAIGPLVFPHFWEHHFGKISAFWAMCFIVPYTLMHGITIATYQILHTALLEYIPFITLLFTLFTVAGGVYLKGTLTGTPIVNTTFLLVGTLVASWMGTTGASMLLIRSLIRAIENRRYKIHVIVFFIFLVSNIGGALSPLGDPPLFLGFLKGVDFFWPTFHLLLPTGVATALLLGLFFVLDSYLYSREEPPQQRDGRKGRTNEPISLEGGVNILLLAGIIGAVLMSGIWRPGIVWTLYHVEIELQNVVRDGLLLLITGLSLRLTHTENRVANGFTWGPILEVAKLFAGIFVTIIPVIIILRAGADGALAMIVESVTSKDGQPINAAYFWLTGALSSFLDNAPTYLVFFNTAGGEAKTLMGPMAATLAAISAGAVFMGANSYIGNAPNFMVRAIAEEQGIKMPSFFGYMVWSCGILVPLFLLLTFLFFLQ</sequence>
<gene>
    <name evidence="2" type="ORF">RIEGSTA812A_PEG_429</name>
</gene>
<feature type="transmembrane region" description="Helical" evidence="1">
    <location>
        <begin position="225"/>
        <end position="244"/>
    </location>
</feature>
<dbReference type="Pfam" id="PF16980">
    <property type="entry name" value="CitMHS_2"/>
    <property type="match status" value="1"/>
</dbReference>
<feature type="transmembrane region" description="Helical" evidence="1">
    <location>
        <begin position="333"/>
        <end position="357"/>
    </location>
</feature>
<proteinExistence type="predicted"/>
<feature type="transmembrane region" description="Helical" evidence="1">
    <location>
        <begin position="291"/>
        <end position="313"/>
    </location>
</feature>
<keyword evidence="1" id="KW-1133">Transmembrane helix</keyword>